<gene>
    <name evidence="2" type="ORF">NX02_16960</name>
</gene>
<proteinExistence type="predicted"/>
<protein>
    <submittedName>
        <fullName evidence="2">Uncharacterized protein</fullName>
    </submittedName>
</protein>
<name>W0AHF9_9SPHN</name>
<evidence type="ECO:0000313" key="2">
    <source>
        <dbReference type="EMBL" id="AHE55070.1"/>
    </source>
</evidence>
<reference evidence="2 3" key="1">
    <citation type="submission" date="2013-07" db="EMBL/GenBank/DDBJ databases">
        <title>Completed genome of Sphingomonas sanxanigenens NX02.</title>
        <authorList>
            <person name="Ma T."/>
            <person name="Huang H."/>
            <person name="Wu M."/>
            <person name="Li X."/>
            <person name="Li G."/>
        </authorList>
    </citation>
    <scope>NUCLEOTIDE SEQUENCE [LARGE SCALE GENOMIC DNA]</scope>
    <source>
        <strain evidence="2 3">NX02</strain>
    </source>
</reference>
<dbReference type="RefSeq" id="WP_025293257.1">
    <property type="nucleotide sequence ID" value="NZ_CP006644.1"/>
</dbReference>
<feature type="region of interest" description="Disordered" evidence="1">
    <location>
        <begin position="67"/>
        <end position="95"/>
    </location>
</feature>
<dbReference type="AlphaFoldDB" id="W0AHF9"/>
<accession>W0AHF9</accession>
<evidence type="ECO:0000313" key="3">
    <source>
        <dbReference type="Proteomes" id="UP000018851"/>
    </source>
</evidence>
<dbReference type="STRING" id="1123269.NX02_16960"/>
<keyword evidence="3" id="KW-1185">Reference proteome</keyword>
<dbReference type="EMBL" id="CP006644">
    <property type="protein sequence ID" value="AHE55070.1"/>
    <property type="molecule type" value="Genomic_DNA"/>
</dbReference>
<dbReference type="KEGG" id="ssan:NX02_16960"/>
<evidence type="ECO:0000256" key="1">
    <source>
        <dbReference type="SAM" id="MobiDB-lite"/>
    </source>
</evidence>
<dbReference type="PATRIC" id="fig|1123269.5.peg.3317"/>
<sequence length="95" mass="9855">MSADVKLDELGLWPDEALAKLRGAWITTADQLIAMARTSGGVAALSEQTGVDAGEVSRLVGLTEAHRREQGGLGMAGPADTADYGMGALRPDTDE</sequence>
<organism evidence="2 3">
    <name type="scientific">Sphingomonas sanxanigenens DSM 19645 = NX02</name>
    <dbReference type="NCBI Taxonomy" id="1123269"/>
    <lineage>
        <taxon>Bacteria</taxon>
        <taxon>Pseudomonadati</taxon>
        <taxon>Pseudomonadota</taxon>
        <taxon>Alphaproteobacteria</taxon>
        <taxon>Sphingomonadales</taxon>
        <taxon>Sphingomonadaceae</taxon>
        <taxon>Sphingomonas</taxon>
    </lineage>
</organism>
<dbReference type="HOGENOM" id="CLU_2371339_0_0_5"/>
<dbReference type="Proteomes" id="UP000018851">
    <property type="component" value="Chromosome"/>
</dbReference>